<dbReference type="SMART" id="SM00526">
    <property type="entry name" value="H15"/>
    <property type="match status" value="1"/>
</dbReference>
<dbReference type="SMART" id="SM00384">
    <property type="entry name" value="AT_hook"/>
    <property type="match status" value="6"/>
</dbReference>
<feature type="compositionally biased region" description="Basic residues" evidence="4">
    <location>
        <begin position="655"/>
        <end position="667"/>
    </location>
</feature>
<feature type="region of interest" description="Disordered" evidence="4">
    <location>
        <begin position="330"/>
        <end position="667"/>
    </location>
</feature>
<feature type="domain" description="H15" evidence="5">
    <location>
        <begin position="85"/>
        <end position="155"/>
    </location>
</feature>
<proteinExistence type="predicted"/>
<dbReference type="InterPro" id="IPR005818">
    <property type="entry name" value="Histone_H1/H5_H15"/>
</dbReference>
<dbReference type="PANTHER" id="PTHR11467">
    <property type="entry name" value="HISTONE H1"/>
    <property type="match status" value="1"/>
</dbReference>
<dbReference type="InterPro" id="IPR036388">
    <property type="entry name" value="WH-like_DNA-bd_sf"/>
</dbReference>
<feature type="compositionally biased region" description="Basic and acidic residues" evidence="4">
    <location>
        <begin position="413"/>
        <end position="434"/>
    </location>
</feature>
<keyword evidence="7" id="KW-1185">Reference proteome</keyword>
<dbReference type="SUPFAM" id="SSF46785">
    <property type="entry name" value="Winged helix' DNA-binding domain"/>
    <property type="match status" value="1"/>
</dbReference>
<evidence type="ECO:0000259" key="5">
    <source>
        <dbReference type="PROSITE" id="PS51504"/>
    </source>
</evidence>
<dbReference type="CDD" id="cd00073">
    <property type="entry name" value="H15"/>
    <property type="match status" value="1"/>
</dbReference>
<accession>A0A6J5W668</accession>
<keyword evidence="3" id="KW-0539">Nucleus</keyword>
<evidence type="ECO:0000313" key="7">
    <source>
        <dbReference type="Proteomes" id="UP000507245"/>
    </source>
</evidence>
<dbReference type="Pfam" id="PF00538">
    <property type="entry name" value="Linker_histone"/>
    <property type="match status" value="1"/>
</dbReference>
<evidence type="ECO:0000256" key="4">
    <source>
        <dbReference type="SAM" id="MobiDB-lite"/>
    </source>
</evidence>
<dbReference type="OrthoDB" id="1166498at2759"/>
<feature type="compositionally biased region" description="Low complexity" evidence="4">
    <location>
        <begin position="515"/>
        <end position="524"/>
    </location>
</feature>
<dbReference type="Gene3D" id="1.10.10.10">
    <property type="entry name" value="Winged helix-like DNA-binding domain superfamily/Winged helix DNA-binding domain"/>
    <property type="match status" value="1"/>
</dbReference>
<feature type="compositionally biased region" description="Basic residues" evidence="4">
    <location>
        <begin position="490"/>
        <end position="499"/>
    </location>
</feature>
<dbReference type="Proteomes" id="UP000507245">
    <property type="component" value="Unassembled WGS sequence"/>
</dbReference>
<dbReference type="GO" id="GO:0045910">
    <property type="term" value="P:negative regulation of DNA recombination"/>
    <property type="evidence" value="ECO:0007669"/>
    <property type="project" value="TreeGrafter"/>
</dbReference>
<feature type="compositionally biased region" description="Basic and acidic residues" evidence="4">
    <location>
        <begin position="378"/>
        <end position="387"/>
    </location>
</feature>
<organism evidence="6 7">
    <name type="scientific">Prunus armeniaca</name>
    <name type="common">Apricot</name>
    <name type="synonym">Armeniaca vulgaris</name>
    <dbReference type="NCBI Taxonomy" id="36596"/>
    <lineage>
        <taxon>Eukaryota</taxon>
        <taxon>Viridiplantae</taxon>
        <taxon>Streptophyta</taxon>
        <taxon>Embryophyta</taxon>
        <taxon>Tracheophyta</taxon>
        <taxon>Spermatophyta</taxon>
        <taxon>Magnoliopsida</taxon>
        <taxon>eudicotyledons</taxon>
        <taxon>Gunneridae</taxon>
        <taxon>Pentapetalae</taxon>
        <taxon>rosids</taxon>
        <taxon>fabids</taxon>
        <taxon>Rosales</taxon>
        <taxon>Rosaceae</taxon>
        <taxon>Amygdaloideae</taxon>
        <taxon>Amygdaleae</taxon>
        <taxon>Prunus</taxon>
    </lineage>
</organism>
<evidence type="ECO:0000256" key="3">
    <source>
        <dbReference type="ARBA" id="ARBA00023242"/>
    </source>
</evidence>
<protein>
    <recommendedName>
        <fullName evidence="5">H15 domain-containing protein</fullName>
    </recommendedName>
</protein>
<feature type="compositionally biased region" description="Basic residues" evidence="4">
    <location>
        <begin position="560"/>
        <end position="569"/>
    </location>
</feature>
<feature type="compositionally biased region" description="Low complexity" evidence="4">
    <location>
        <begin position="550"/>
        <end position="559"/>
    </location>
</feature>
<dbReference type="PROSITE" id="PS51504">
    <property type="entry name" value="H15"/>
    <property type="match status" value="1"/>
</dbReference>
<dbReference type="GO" id="GO:0006334">
    <property type="term" value="P:nucleosome assembly"/>
    <property type="evidence" value="ECO:0007669"/>
    <property type="project" value="InterPro"/>
</dbReference>
<evidence type="ECO:0000313" key="6">
    <source>
        <dbReference type="EMBL" id="CAB4295771.1"/>
    </source>
</evidence>
<dbReference type="InterPro" id="IPR017956">
    <property type="entry name" value="AT_hook_DNA-bd_motif"/>
</dbReference>
<dbReference type="GO" id="GO:0031492">
    <property type="term" value="F:nucleosomal DNA binding"/>
    <property type="evidence" value="ECO:0007669"/>
    <property type="project" value="TreeGrafter"/>
</dbReference>
<feature type="compositionally biased region" description="Low complexity" evidence="4">
    <location>
        <begin position="585"/>
        <end position="594"/>
    </location>
</feature>
<comment type="subcellular location">
    <subcellularLocation>
        <location evidence="1">Nucleus</location>
    </subcellularLocation>
</comment>
<dbReference type="GO" id="GO:0000786">
    <property type="term" value="C:nucleosome"/>
    <property type="evidence" value="ECO:0007669"/>
    <property type="project" value="InterPro"/>
</dbReference>
<keyword evidence="2" id="KW-0238">DNA-binding</keyword>
<name>A0A6J5W668_PRUAR</name>
<dbReference type="PRINTS" id="PR00929">
    <property type="entry name" value="ATHOOK"/>
</dbReference>
<dbReference type="GO" id="GO:0005730">
    <property type="term" value="C:nucleolus"/>
    <property type="evidence" value="ECO:0007669"/>
    <property type="project" value="TreeGrafter"/>
</dbReference>
<evidence type="ECO:0000256" key="1">
    <source>
        <dbReference type="ARBA" id="ARBA00004123"/>
    </source>
</evidence>
<reference evidence="7" key="1">
    <citation type="journal article" date="2020" name="Genome Biol.">
        <title>Gamete binning: chromosome-level and haplotype-resolved genome assembly enabled by high-throughput single-cell sequencing of gamete genomes.</title>
        <authorList>
            <person name="Campoy J.A."/>
            <person name="Sun H."/>
            <person name="Goel M."/>
            <person name="Jiao W.-B."/>
            <person name="Folz-Donahue K."/>
            <person name="Wang N."/>
            <person name="Rubio M."/>
            <person name="Liu C."/>
            <person name="Kukat C."/>
            <person name="Ruiz D."/>
            <person name="Huettel B."/>
            <person name="Schneeberger K."/>
        </authorList>
    </citation>
    <scope>NUCLEOTIDE SEQUENCE [LARGE SCALE GENOMIC DNA]</scope>
    <source>
        <strain evidence="7">cv. Rojo Pasion</strain>
    </source>
</reference>
<sequence length="667" mass="75893">MHVHFCCLLTLKPQAMATLKPHQPLHHQNIKDQRQKRIICKLRDALLIRIAASSEPSKPIINSEGLKSNIDRRLRELIPTVHTPTHPPYASMIQRAIEELDEERGLSEVAISEFIKRKYEDLPVAHEGFLRHHLRKLCESGVVVNLEGGRYNLVVEEGDDGGVVDRESTSERWPGREDRGEIVRMEVKMKGEEWQSEVMRRRDVQKQEHFEGIENKCEAQGKQMEVNEGQLAMASMELDVEGSSNKEAILGDVESEVYENEVIQGNHHREEQQSGEVYKQNEPQAQEIEVIENHFQLQAGEVREIGERVLGQDIEVRTKILELCCHGDENLKTQGDVPLADRFQQSPLQGQEKRRPGRPRKPRKGIESTRALALLAPEIHHEEEPPKRRGMPRKAKKDMDASTRALMPCGGPQHHDEEQPPRLGDRPPKAKKNMDVSISALLPSDPERHDEEQPPRRRGRCPKPKPDSETSLAVVSFSDKQQQQQPQYRGRGRPPKPKPKPNSEISLAVVSCSDKQQQQQPQCRGRGRPPKPKPKPNSETSLAVVSCSDKQQQQQPQYRGRGRPPKPKPKPNSETSLAVVSCSDKQQQQQPQYRGRGRPPKPKPNSETSLAVVSCSDKQQKQQQYRGRGRHPKPKLDAENAKNPPETPQIEQLQRKRRGRGRPSKLQ</sequence>
<feature type="compositionally biased region" description="Low complexity" evidence="4">
    <location>
        <begin position="480"/>
        <end position="489"/>
    </location>
</feature>
<dbReference type="GO" id="GO:0003690">
    <property type="term" value="F:double-stranded DNA binding"/>
    <property type="evidence" value="ECO:0007669"/>
    <property type="project" value="TreeGrafter"/>
</dbReference>
<dbReference type="PANTHER" id="PTHR11467:SF109">
    <property type="entry name" value="H15 DOMAIN-CONTAINING PROTEIN"/>
    <property type="match status" value="1"/>
</dbReference>
<dbReference type="AlphaFoldDB" id="A0A6J5W668"/>
<gene>
    <name evidence="6" type="ORF">ORAREDHAP_LOCUS7229</name>
</gene>
<feature type="compositionally biased region" description="Basic residues" evidence="4">
    <location>
        <begin position="525"/>
        <end position="534"/>
    </location>
</feature>
<feature type="compositionally biased region" description="Basic and acidic residues" evidence="4">
    <location>
        <begin position="445"/>
        <end position="455"/>
    </location>
</feature>
<dbReference type="GO" id="GO:0030261">
    <property type="term" value="P:chromosome condensation"/>
    <property type="evidence" value="ECO:0007669"/>
    <property type="project" value="TreeGrafter"/>
</dbReference>
<dbReference type="InterPro" id="IPR036390">
    <property type="entry name" value="WH_DNA-bd_sf"/>
</dbReference>
<evidence type="ECO:0000256" key="2">
    <source>
        <dbReference type="ARBA" id="ARBA00023125"/>
    </source>
</evidence>
<dbReference type="EMBL" id="CAEKKB010000001">
    <property type="protein sequence ID" value="CAB4295771.1"/>
    <property type="molecule type" value="Genomic_DNA"/>
</dbReference>